<reference evidence="1 2" key="1">
    <citation type="submission" date="2021-06" db="EMBL/GenBank/DDBJ databases">
        <title>Caerostris darwini draft genome.</title>
        <authorList>
            <person name="Kono N."/>
            <person name="Arakawa K."/>
        </authorList>
    </citation>
    <scope>NUCLEOTIDE SEQUENCE [LARGE SCALE GENOMIC DNA]</scope>
</reference>
<comment type="caution">
    <text evidence="1">The sequence shown here is derived from an EMBL/GenBank/DDBJ whole genome shotgun (WGS) entry which is preliminary data.</text>
</comment>
<protein>
    <submittedName>
        <fullName evidence="1">Uncharacterized protein</fullName>
    </submittedName>
</protein>
<name>A0AAV4QVH0_9ARAC</name>
<dbReference type="Proteomes" id="UP001054837">
    <property type="component" value="Unassembled WGS sequence"/>
</dbReference>
<evidence type="ECO:0000313" key="1">
    <source>
        <dbReference type="EMBL" id="GIY13240.1"/>
    </source>
</evidence>
<organism evidence="1 2">
    <name type="scientific">Caerostris darwini</name>
    <dbReference type="NCBI Taxonomy" id="1538125"/>
    <lineage>
        <taxon>Eukaryota</taxon>
        <taxon>Metazoa</taxon>
        <taxon>Ecdysozoa</taxon>
        <taxon>Arthropoda</taxon>
        <taxon>Chelicerata</taxon>
        <taxon>Arachnida</taxon>
        <taxon>Araneae</taxon>
        <taxon>Araneomorphae</taxon>
        <taxon>Entelegynae</taxon>
        <taxon>Araneoidea</taxon>
        <taxon>Araneidae</taxon>
        <taxon>Caerostris</taxon>
    </lineage>
</organism>
<dbReference type="EMBL" id="BPLQ01005205">
    <property type="protein sequence ID" value="GIY13240.1"/>
    <property type="molecule type" value="Genomic_DNA"/>
</dbReference>
<accession>A0AAV4QVH0</accession>
<proteinExistence type="predicted"/>
<keyword evidence="2" id="KW-1185">Reference proteome</keyword>
<sequence length="84" mass="9572">MYRSSVCNGLGYNQWGGPLLYLWGRFTLSQSIKRENCWGGLVGRSSAVKQMIKSPDVSLSYYLAEAERIDAFRLRYIAPVFVMV</sequence>
<dbReference type="AlphaFoldDB" id="A0AAV4QVH0"/>
<evidence type="ECO:0000313" key="2">
    <source>
        <dbReference type="Proteomes" id="UP001054837"/>
    </source>
</evidence>
<gene>
    <name evidence="1" type="ORF">CDAR_555531</name>
</gene>